<keyword evidence="8 14" id="KW-0067">ATP-binding</keyword>
<dbReference type="GO" id="GO:0042802">
    <property type="term" value="F:identical protein binding"/>
    <property type="evidence" value="ECO:0007669"/>
    <property type="project" value="UniProtKB-ARBA"/>
</dbReference>
<dbReference type="InterPro" id="IPR036185">
    <property type="entry name" value="DNA_heli_DnaB-like_N_sf"/>
</dbReference>
<evidence type="ECO:0000256" key="13">
    <source>
        <dbReference type="NCBIfam" id="TIGR00665"/>
    </source>
</evidence>
<keyword evidence="9 14" id="KW-0238">DNA-binding</keyword>
<evidence type="ECO:0000256" key="2">
    <source>
        <dbReference type="ARBA" id="ARBA00011643"/>
    </source>
</evidence>
<dbReference type="PANTHER" id="PTHR30153:SF2">
    <property type="entry name" value="REPLICATIVE DNA HELICASE"/>
    <property type="match status" value="1"/>
</dbReference>
<evidence type="ECO:0000256" key="9">
    <source>
        <dbReference type="ARBA" id="ARBA00023125"/>
    </source>
</evidence>
<accession>A0A4Q9GQB8</accession>
<reference evidence="16 17" key="1">
    <citation type="submission" date="2019-02" db="EMBL/GenBank/DDBJ databases">
        <title>Hansschlegelia quercus sp. nov., a novel methylotrophic bacterium from buds of oak (Quercus robur L.).</title>
        <authorList>
            <person name="Agafonova N.V."/>
            <person name="Kaparullina E.N."/>
            <person name="Grouzdev D.S."/>
            <person name="Doronina N.V."/>
        </authorList>
    </citation>
    <scope>NUCLEOTIDE SEQUENCE [LARGE SCALE GENOMIC DNA]</scope>
    <source>
        <strain evidence="16 17">Dub</strain>
    </source>
</reference>
<evidence type="ECO:0000256" key="6">
    <source>
        <dbReference type="ARBA" id="ARBA00022801"/>
    </source>
</evidence>
<dbReference type="GO" id="GO:0003677">
    <property type="term" value="F:DNA binding"/>
    <property type="evidence" value="ECO:0007669"/>
    <property type="project" value="UniProtKB-UniRule"/>
</dbReference>
<dbReference type="EMBL" id="SIUB01000002">
    <property type="protein sequence ID" value="TBN54190.1"/>
    <property type="molecule type" value="Genomic_DNA"/>
</dbReference>
<sequence>MAVADSLARRLLDPEPAYRQAPHNVEAEQALLGAVLVNNDAFWRVSDFLEPGHFYEGLHARTFEIVASLVRAGKAATPVTIKTFLPTDLDVGGGLTVAQYLARLAAEATTVINAEDYGRTVYDLALRRSLIGIGEEVVNVAYDAPVDMPPRDQIEEAERRLFELAETGSYGGGFQTFSNALKTAVDMAASAYKRDGGLSGIATGLDDLDRLMGGLQASDLIILAGRPGMGKTSLATNIAYNIAKAYQGETQPDGRTKTINGGVVGFFSLEMSAEQLATRIIAEQAEISSSKIRRGSIDERDFYKLTEAVTEMQRAPLFIDETGGLSIAQLAARARRLKRSKGLDLLVVDYLQLLSGSAKRGENRVQEMTEITTGMKALAKELAVPIIALSQLSRQVESRDDKRPQLSDLRESGSIEQDADVVLFVFREEYYVKNKKPREGTPEFEQWLTEMENVAGKAEVIIGKQRHGPTGTVELQFEAEFTRFGNLAQDDHLPERM</sequence>
<dbReference type="GO" id="GO:1990077">
    <property type="term" value="C:primosome complex"/>
    <property type="evidence" value="ECO:0007669"/>
    <property type="project" value="UniProtKB-UniRule"/>
</dbReference>
<evidence type="ECO:0000256" key="10">
    <source>
        <dbReference type="ARBA" id="ARBA00023235"/>
    </source>
</evidence>
<dbReference type="FunFam" id="3.40.50.300:FF:000076">
    <property type="entry name" value="Replicative DNA helicase"/>
    <property type="match status" value="1"/>
</dbReference>
<evidence type="ECO:0000256" key="11">
    <source>
        <dbReference type="ARBA" id="ARBA00044932"/>
    </source>
</evidence>
<comment type="similarity">
    <text evidence="1 14">Belongs to the helicase family. DnaB subfamily.</text>
</comment>
<feature type="domain" description="SF4 helicase" evidence="15">
    <location>
        <begin position="194"/>
        <end position="491"/>
    </location>
</feature>
<dbReference type="GO" id="GO:0005829">
    <property type="term" value="C:cytosol"/>
    <property type="evidence" value="ECO:0007669"/>
    <property type="project" value="TreeGrafter"/>
</dbReference>
<dbReference type="Proteomes" id="UP000291613">
    <property type="component" value="Unassembled WGS sequence"/>
</dbReference>
<proteinExistence type="inferred from homology"/>
<evidence type="ECO:0000256" key="1">
    <source>
        <dbReference type="ARBA" id="ARBA00008428"/>
    </source>
</evidence>
<name>A0A4Q9GQB8_9HYPH</name>
<dbReference type="AlphaFoldDB" id="A0A4Q9GQB8"/>
<keyword evidence="4 14" id="KW-0235">DNA replication</keyword>
<dbReference type="RefSeq" id="WP_131001783.1">
    <property type="nucleotide sequence ID" value="NZ_JBHSZR010000005.1"/>
</dbReference>
<dbReference type="CDD" id="cd00984">
    <property type="entry name" value="DnaB_C"/>
    <property type="match status" value="1"/>
</dbReference>
<comment type="caution">
    <text evidence="16">The sequence shown here is derived from an EMBL/GenBank/DDBJ whole genome shotgun (WGS) entry which is preliminary data.</text>
</comment>
<evidence type="ECO:0000256" key="4">
    <source>
        <dbReference type="ARBA" id="ARBA00022705"/>
    </source>
</evidence>
<dbReference type="Pfam" id="PF03796">
    <property type="entry name" value="DnaB_C"/>
    <property type="match status" value="1"/>
</dbReference>
<dbReference type="Gene3D" id="3.40.50.300">
    <property type="entry name" value="P-loop containing nucleotide triphosphate hydrolases"/>
    <property type="match status" value="1"/>
</dbReference>
<evidence type="ECO:0000256" key="3">
    <source>
        <dbReference type="ARBA" id="ARBA00022515"/>
    </source>
</evidence>
<evidence type="ECO:0000313" key="16">
    <source>
        <dbReference type="EMBL" id="TBN54190.1"/>
    </source>
</evidence>
<evidence type="ECO:0000259" key="15">
    <source>
        <dbReference type="PROSITE" id="PS51199"/>
    </source>
</evidence>
<dbReference type="NCBIfam" id="NF006606">
    <property type="entry name" value="PRK09165.1"/>
    <property type="match status" value="1"/>
</dbReference>
<dbReference type="InterPro" id="IPR007692">
    <property type="entry name" value="DNA_helicase_DnaB"/>
</dbReference>
<dbReference type="InterPro" id="IPR007694">
    <property type="entry name" value="DNA_helicase_DnaB-like_C"/>
</dbReference>
<evidence type="ECO:0000256" key="5">
    <source>
        <dbReference type="ARBA" id="ARBA00022741"/>
    </source>
</evidence>
<comment type="function">
    <text evidence="11 14">The main replicative DNA helicase, it participates in initiation and elongation during chromosome replication. Travels ahead of the DNA replisome, separating dsDNA into templates for DNA synthesis. A processive ATP-dependent 5'-3' DNA helicase it has DNA-dependent ATPase activity.</text>
</comment>
<dbReference type="OrthoDB" id="9773982at2"/>
<dbReference type="PANTHER" id="PTHR30153">
    <property type="entry name" value="REPLICATIVE DNA HELICASE DNAB"/>
    <property type="match status" value="1"/>
</dbReference>
<keyword evidence="17" id="KW-1185">Reference proteome</keyword>
<evidence type="ECO:0000256" key="12">
    <source>
        <dbReference type="ARBA" id="ARBA00048954"/>
    </source>
</evidence>
<keyword evidence="7 14" id="KW-0347">Helicase</keyword>
<dbReference type="GO" id="GO:0043139">
    <property type="term" value="F:5'-3' DNA helicase activity"/>
    <property type="evidence" value="ECO:0007669"/>
    <property type="project" value="UniProtKB-EC"/>
</dbReference>
<keyword evidence="6 14" id="KW-0378">Hydrolase</keyword>
<keyword evidence="3 14" id="KW-0639">Primosome</keyword>
<dbReference type="GO" id="GO:0005524">
    <property type="term" value="F:ATP binding"/>
    <property type="evidence" value="ECO:0007669"/>
    <property type="project" value="UniProtKB-UniRule"/>
</dbReference>
<protein>
    <recommendedName>
        <fullName evidence="13 14">Replicative DNA helicase</fullName>
        <ecNumber evidence="13 14">5.6.2.3</ecNumber>
    </recommendedName>
</protein>
<organism evidence="16 17">
    <name type="scientific">Hansschlegelia quercus</name>
    <dbReference type="NCBI Taxonomy" id="2528245"/>
    <lineage>
        <taxon>Bacteria</taxon>
        <taxon>Pseudomonadati</taxon>
        <taxon>Pseudomonadota</taxon>
        <taxon>Alphaproteobacteria</taxon>
        <taxon>Hyphomicrobiales</taxon>
        <taxon>Methylopilaceae</taxon>
        <taxon>Hansschlegelia</taxon>
    </lineage>
</organism>
<gene>
    <name evidence="16" type="ORF">EYR15_04875</name>
</gene>
<dbReference type="SUPFAM" id="SSF52540">
    <property type="entry name" value="P-loop containing nucleoside triphosphate hydrolases"/>
    <property type="match status" value="1"/>
</dbReference>
<keyword evidence="5 14" id="KW-0547">Nucleotide-binding</keyword>
<evidence type="ECO:0000256" key="8">
    <source>
        <dbReference type="ARBA" id="ARBA00022840"/>
    </source>
</evidence>
<dbReference type="InterPro" id="IPR027417">
    <property type="entry name" value="P-loop_NTPase"/>
</dbReference>
<dbReference type="Gene3D" id="1.10.860.10">
    <property type="entry name" value="DNAb Helicase, Chain A"/>
    <property type="match status" value="1"/>
</dbReference>
<evidence type="ECO:0000313" key="17">
    <source>
        <dbReference type="Proteomes" id="UP000291613"/>
    </source>
</evidence>
<comment type="subunit">
    <text evidence="2">Homohexamer.</text>
</comment>
<comment type="catalytic activity">
    <reaction evidence="12 14">
        <text>ATP + H2O = ADP + phosphate + H(+)</text>
        <dbReference type="Rhea" id="RHEA:13065"/>
        <dbReference type="ChEBI" id="CHEBI:15377"/>
        <dbReference type="ChEBI" id="CHEBI:15378"/>
        <dbReference type="ChEBI" id="CHEBI:30616"/>
        <dbReference type="ChEBI" id="CHEBI:43474"/>
        <dbReference type="ChEBI" id="CHEBI:456216"/>
        <dbReference type="EC" id="5.6.2.3"/>
    </reaction>
</comment>
<keyword evidence="10" id="KW-0413">Isomerase</keyword>
<evidence type="ECO:0000256" key="7">
    <source>
        <dbReference type="ARBA" id="ARBA00022806"/>
    </source>
</evidence>
<dbReference type="InterPro" id="IPR007693">
    <property type="entry name" value="DNA_helicase_DnaB-like_N"/>
</dbReference>
<dbReference type="PROSITE" id="PS51199">
    <property type="entry name" value="SF4_HELICASE"/>
    <property type="match status" value="1"/>
</dbReference>
<dbReference type="Pfam" id="PF00772">
    <property type="entry name" value="DnaB"/>
    <property type="match status" value="1"/>
</dbReference>
<dbReference type="InterPro" id="IPR003593">
    <property type="entry name" value="AAA+_ATPase"/>
</dbReference>
<dbReference type="GO" id="GO:0016887">
    <property type="term" value="F:ATP hydrolysis activity"/>
    <property type="evidence" value="ECO:0007669"/>
    <property type="project" value="RHEA"/>
</dbReference>
<dbReference type="EC" id="5.6.2.3" evidence="13 14"/>
<dbReference type="GO" id="GO:0006269">
    <property type="term" value="P:DNA replication, synthesis of primer"/>
    <property type="evidence" value="ECO:0007669"/>
    <property type="project" value="UniProtKB-UniRule"/>
</dbReference>
<dbReference type="NCBIfam" id="TIGR00665">
    <property type="entry name" value="DnaB"/>
    <property type="match status" value="1"/>
</dbReference>
<dbReference type="SUPFAM" id="SSF48024">
    <property type="entry name" value="N-terminal domain of DnaB helicase"/>
    <property type="match status" value="1"/>
</dbReference>
<dbReference type="InterPro" id="IPR016136">
    <property type="entry name" value="DNA_helicase_N/primase_C"/>
</dbReference>
<dbReference type="SMART" id="SM00382">
    <property type="entry name" value="AAA"/>
    <property type="match status" value="1"/>
</dbReference>
<evidence type="ECO:0000256" key="14">
    <source>
        <dbReference type="RuleBase" id="RU362085"/>
    </source>
</evidence>